<dbReference type="PANTHER" id="PTHR37323:SF1">
    <property type="entry name" value="L-ORNITHINE N(ALPHA)-ACYLTRANSFERASE"/>
    <property type="match status" value="1"/>
</dbReference>
<dbReference type="InterPro" id="IPR052351">
    <property type="entry name" value="Ornithine_N-alpha-AT"/>
</dbReference>
<evidence type="ECO:0000256" key="3">
    <source>
        <dbReference type="ARBA" id="ARBA00022679"/>
    </source>
</evidence>
<dbReference type="GO" id="GO:0006281">
    <property type="term" value="P:DNA repair"/>
    <property type="evidence" value="ECO:0007669"/>
    <property type="project" value="UniProtKB-KW"/>
</dbReference>
<dbReference type="AlphaFoldDB" id="Q08Y83"/>
<sequence>MAPGRAPGGSCTRVSLKFYNFSVSSLPPLAPRTVMDPSIKPRMRIVCGEVRQDGRYLILQRRADGTLPLQWQFPGGRVRPGESDHEALYRSFQERLGCRPQIVGEPLLQVTHEYADYDLTLVLYRCDLGGQEYRADRVQALAWISKEEFDGYELLAADRRTAELLSMRDVTTNQLSLDSVLDPNTESALVVPIEPASDAQEPHGRQFIVKVASTREEIRALQALRFQVFYDEMHAKADPTLARLKLDMDIWDTVAEHLIVLQRLPDQKDRAMVVGTLRLVRRERLLPGLSFYTAQSFDLSPLLASFDRVVEVGRFCVARHLRGGRVILMLWNQLTDFVNTHETQALFGCGSFHGTDPQEHQAVFAELYRTRLVPEQFRPRVTVPNHVALEQFAASTEGPPAKSELPPLIRSYLRLGAQVSDAAIIDEQFNTVYVCIVLILDAERMSQQQTSLAKGWAPLKEKVRETT</sequence>
<protein>
    <submittedName>
        <fullName evidence="11">Putative hemolysin</fullName>
    </submittedName>
</protein>
<comment type="pathway">
    <text evidence="1">Lipid metabolism.</text>
</comment>
<evidence type="ECO:0000256" key="6">
    <source>
        <dbReference type="ARBA" id="ARBA00022801"/>
    </source>
</evidence>
<dbReference type="Proteomes" id="UP000032702">
    <property type="component" value="Unassembled WGS sequence"/>
</dbReference>
<dbReference type="InterPro" id="IPR000086">
    <property type="entry name" value="NUDIX_hydrolase_dom"/>
</dbReference>
<evidence type="ECO:0000313" key="11">
    <source>
        <dbReference type="EMBL" id="EAU65433.1"/>
    </source>
</evidence>
<dbReference type="SUPFAM" id="SSF55811">
    <property type="entry name" value="Nudix"/>
    <property type="match status" value="1"/>
</dbReference>
<keyword evidence="4" id="KW-0479">Metal-binding</keyword>
<accession>Q08Y83</accession>
<dbReference type="InterPro" id="IPR016181">
    <property type="entry name" value="Acyl_CoA_acyltransferase"/>
</dbReference>
<evidence type="ECO:0000256" key="4">
    <source>
        <dbReference type="ARBA" id="ARBA00022723"/>
    </source>
</evidence>
<dbReference type="InterPro" id="IPR015797">
    <property type="entry name" value="NUDIX_hydrolase-like_dom_sf"/>
</dbReference>
<evidence type="ECO:0000256" key="2">
    <source>
        <dbReference type="ARBA" id="ARBA00022516"/>
    </source>
</evidence>
<feature type="domain" description="Nudix hydrolase" evidence="10">
    <location>
        <begin position="41"/>
        <end position="169"/>
    </location>
</feature>
<dbReference type="Pfam" id="PF13444">
    <property type="entry name" value="Acetyltransf_5"/>
    <property type="match status" value="1"/>
</dbReference>
<keyword evidence="3" id="KW-0808">Transferase</keyword>
<evidence type="ECO:0000256" key="7">
    <source>
        <dbReference type="ARBA" id="ARBA00023098"/>
    </source>
</evidence>
<dbReference type="PROSITE" id="PS51462">
    <property type="entry name" value="NUDIX"/>
    <property type="match status" value="1"/>
</dbReference>
<keyword evidence="2" id="KW-0444">Lipid biosynthesis</keyword>
<dbReference type="GO" id="GO:0006629">
    <property type="term" value="P:lipid metabolic process"/>
    <property type="evidence" value="ECO:0007669"/>
    <property type="project" value="UniProtKB-KW"/>
</dbReference>
<dbReference type="Gene3D" id="3.90.79.10">
    <property type="entry name" value="Nucleoside Triphosphate Pyrophosphohydrolase"/>
    <property type="match status" value="1"/>
</dbReference>
<organism evidence="11 12">
    <name type="scientific">Stigmatella aurantiaca (strain DW4/3-1)</name>
    <dbReference type="NCBI Taxonomy" id="378806"/>
    <lineage>
        <taxon>Bacteria</taxon>
        <taxon>Pseudomonadati</taxon>
        <taxon>Myxococcota</taxon>
        <taxon>Myxococcia</taxon>
        <taxon>Myxococcales</taxon>
        <taxon>Cystobacterineae</taxon>
        <taxon>Archangiaceae</taxon>
        <taxon>Stigmatella</taxon>
    </lineage>
</organism>
<dbReference type="SUPFAM" id="SSF55729">
    <property type="entry name" value="Acyl-CoA N-acyltransferases (Nat)"/>
    <property type="match status" value="1"/>
</dbReference>
<evidence type="ECO:0000259" key="10">
    <source>
        <dbReference type="PROSITE" id="PS51462"/>
    </source>
</evidence>
<dbReference type="InterPro" id="IPR029119">
    <property type="entry name" value="MutY_C"/>
</dbReference>
<keyword evidence="8" id="KW-0234">DNA repair</keyword>
<dbReference type="CDD" id="cd03425">
    <property type="entry name" value="NUDIX_MutT_NudA_like"/>
    <property type="match status" value="1"/>
</dbReference>
<evidence type="ECO:0000256" key="1">
    <source>
        <dbReference type="ARBA" id="ARBA00005189"/>
    </source>
</evidence>
<reference evidence="11 12" key="1">
    <citation type="submission" date="2006-04" db="EMBL/GenBank/DDBJ databases">
        <authorList>
            <person name="Nierman W.C."/>
        </authorList>
    </citation>
    <scope>NUCLEOTIDE SEQUENCE [LARGE SCALE GENOMIC DNA]</scope>
    <source>
        <strain evidence="11 12">DW4/3-1</strain>
    </source>
</reference>
<dbReference type="Pfam" id="PF14815">
    <property type="entry name" value="NUDIX_4"/>
    <property type="match status" value="1"/>
</dbReference>
<evidence type="ECO:0000256" key="9">
    <source>
        <dbReference type="ARBA" id="ARBA00023315"/>
    </source>
</evidence>
<dbReference type="EMBL" id="AAMD01000082">
    <property type="protein sequence ID" value="EAU65433.1"/>
    <property type="molecule type" value="Genomic_DNA"/>
</dbReference>
<dbReference type="GO" id="GO:0016746">
    <property type="term" value="F:acyltransferase activity"/>
    <property type="evidence" value="ECO:0007669"/>
    <property type="project" value="UniProtKB-KW"/>
</dbReference>
<evidence type="ECO:0000256" key="5">
    <source>
        <dbReference type="ARBA" id="ARBA00022763"/>
    </source>
</evidence>
<keyword evidence="6" id="KW-0378">Hydrolase</keyword>
<dbReference type="Gene3D" id="3.40.630.30">
    <property type="match status" value="1"/>
</dbReference>
<proteinExistence type="predicted"/>
<name>Q08Y83_STIAD</name>
<comment type="caution">
    <text evidence="11">The sequence shown here is derived from an EMBL/GenBank/DDBJ whole genome shotgun (WGS) entry which is preliminary data.</text>
</comment>
<evidence type="ECO:0000313" key="12">
    <source>
        <dbReference type="Proteomes" id="UP000032702"/>
    </source>
</evidence>
<keyword evidence="9" id="KW-0012">Acyltransferase</keyword>
<dbReference type="GO" id="GO:0016787">
    <property type="term" value="F:hydrolase activity"/>
    <property type="evidence" value="ECO:0007669"/>
    <property type="project" value="UniProtKB-KW"/>
</dbReference>
<keyword evidence="7" id="KW-0443">Lipid metabolism</keyword>
<evidence type="ECO:0000256" key="8">
    <source>
        <dbReference type="ARBA" id="ARBA00023204"/>
    </source>
</evidence>
<dbReference type="PANTHER" id="PTHR37323">
    <property type="entry name" value="GCN5-RELATED N-ACETYLTRANSFERASE"/>
    <property type="match status" value="1"/>
</dbReference>
<gene>
    <name evidence="11" type="ORF">STIAU_2857</name>
</gene>
<keyword evidence="5" id="KW-0227">DNA damage</keyword>
<dbReference type="GO" id="GO:0046872">
    <property type="term" value="F:metal ion binding"/>
    <property type="evidence" value="ECO:0007669"/>
    <property type="project" value="UniProtKB-KW"/>
</dbReference>